<keyword evidence="5" id="KW-0472">Membrane</keyword>
<sequence>MNKQEEHTENKKGVKALHRLLRISLACVMSIMLATGCSLNHGGNNASGQTGANGQHDATGQEGTAGGNGEPNSSANQGGDTANPPEGTSNGDGGSGQDTGPDGSHPGGTNTTADDPVLKQLNQLTTEEKIGQLVLVGMDGTATSAETRELVQKYYVGGFIFYKNNIDSTKQALSLFNGLKKDNRDNPVPLWMSVDEEGGRVSRMPDEFVDMPTNLAIGRKNSTELSHGIGQILGRELAGFGLNMDFAPVLDVNSNPDNPVIGDRSFGNDAERVARLGKATMEGIREEHVVPVVKHFPGHGDTSVDSHIGLPVVNHDLARLRKLELVPFQAAVKDQADVVMIAHLLMPKLDPDHPASFSKAVITDLLRNELGFKGVVISDDMTMGAIDKNYSIGKASVGAILAGGNIILIGHDYAKEKEAIQALTDAVKNGTISEEVLNDRVYAVLNLKAAYGITDEPAKGPDVDRINKDARSLLGKYGLK</sequence>
<evidence type="ECO:0000313" key="8">
    <source>
        <dbReference type="Proteomes" id="UP000676601"/>
    </source>
</evidence>
<feature type="compositionally biased region" description="Polar residues" evidence="4">
    <location>
        <begin position="70"/>
        <end position="80"/>
    </location>
</feature>
<evidence type="ECO:0000259" key="6">
    <source>
        <dbReference type="Pfam" id="PF00933"/>
    </source>
</evidence>
<organism evidence="7 8">
    <name type="scientific">Paenibacillus cineris</name>
    <dbReference type="NCBI Taxonomy" id="237530"/>
    <lineage>
        <taxon>Bacteria</taxon>
        <taxon>Bacillati</taxon>
        <taxon>Bacillota</taxon>
        <taxon>Bacilli</taxon>
        <taxon>Bacillales</taxon>
        <taxon>Paenibacillaceae</taxon>
        <taxon>Paenibacillus</taxon>
    </lineage>
</organism>
<comment type="caution">
    <text evidence="7">The sequence shown here is derived from an EMBL/GenBank/DDBJ whole genome shotgun (WGS) entry which is preliminary data.</text>
</comment>
<keyword evidence="5" id="KW-0812">Transmembrane</keyword>
<keyword evidence="5" id="KW-1133">Transmembrane helix</keyword>
<feature type="domain" description="Glycoside hydrolase family 3 N-terminal" evidence="6">
    <location>
        <begin position="125"/>
        <end position="447"/>
    </location>
</feature>
<dbReference type="GO" id="GO:0016787">
    <property type="term" value="F:hydrolase activity"/>
    <property type="evidence" value="ECO:0007669"/>
    <property type="project" value="UniProtKB-KW"/>
</dbReference>
<dbReference type="EMBL" id="BORU01000001">
    <property type="protein sequence ID" value="GIO53503.1"/>
    <property type="molecule type" value="Genomic_DNA"/>
</dbReference>
<dbReference type="Pfam" id="PF00933">
    <property type="entry name" value="Glyco_hydro_3"/>
    <property type="match status" value="1"/>
</dbReference>
<dbReference type="InterPro" id="IPR001764">
    <property type="entry name" value="Glyco_hydro_3_N"/>
</dbReference>
<dbReference type="InterPro" id="IPR050226">
    <property type="entry name" value="NagZ_Beta-hexosaminidase"/>
</dbReference>
<dbReference type="RefSeq" id="WP_244879227.1">
    <property type="nucleotide sequence ID" value="NZ_BORU01000001.1"/>
</dbReference>
<comment type="similarity">
    <text evidence="1">Belongs to the glycosyl hydrolase 3 family.</text>
</comment>
<gene>
    <name evidence="7" type="ORF">J21TS7_18210</name>
</gene>
<evidence type="ECO:0000256" key="5">
    <source>
        <dbReference type="SAM" id="Phobius"/>
    </source>
</evidence>
<protein>
    <submittedName>
        <fullName evidence="7">Glycoside hydrolase family 3</fullName>
    </submittedName>
</protein>
<dbReference type="Proteomes" id="UP000676601">
    <property type="component" value="Unassembled WGS sequence"/>
</dbReference>
<evidence type="ECO:0000313" key="7">
    <source>
        <dbReference type="EMBL" id="GIO53503.1"/>
    </source>
</evidence>
<dbReference type="SUPFAM" id="SSF51445">
    <property type="entry name" value="(Trans)glycosidases"/>
    <property type="match status" value="1"/>
</dbReference>
<dbReference type="PROSITE" id="PS00775">
    <property type="entry name" value="GLYCOSYL_HYDROL_F3"/>
    <property type="match status" value="1"/>
</dbReference>
<dbReference type="InterPro" id="IPR017853">
    <property type="entry name" value="GH"/>
</dbReference>
<feature type="transmembrane region" description="Helical" evidence="5">
    <location>
        <begin position="20"/>
        <end position="41"/>
    </location>
</feature>
<keyword evidence="8" id="KW-1185">Reference proteome</keyword>
<dbReference type="PANTHER" id="PTHR30480">
    <property type="entry name" value="BETA-HEXOSAMINIDASE-RELATED"/>
    <property type="match status" value="1"/>
</dbReference>
<dbReference type="InterPro" id="IPR036962">
    <property type="entry name" value="Glyco_hydro_3_N_sf"/>
</dbReference>
<dbReference type="NCBIfam" id="NF003740">
    <property type="entry name" value="PRK05337.1"/>
    <property type="match status" value="1"/>
</dbReference>
<proteinExistence type="inferred from homology"/>
<feature type="region of interest" description="Disordered" evidence="4">
    <location>
        <begin position="48"/>
        <end position="115"/>
    </location>
</feature>
<feature type="compositionally biased region" description="Polar residues" evidence="4">
    <location>
        <begin position="48"/>
        <end position="62"/>
    </location>
</feature>
<evidence type="ECO:0000256" key="4">
    <source>
        <dbReference type="SAM" id="MobiDB-lite"/>
    </source>
</evidence>
<keyword evidence="3" id="KW-0326">Glycosidase</keyword>
<keyword evidence="2 7" id="KW-0378">Hydrolase</keyword>
<evidence type="ECO:0000256" key="3">
    <source>
        <dbReference type="ARBA" id="ARBA00023295"/>
    </source>
</evidence>
<dbReference type="InterPro" id="IPR019800">
    <property type="entry name" value="Glyco_hydro_3_AS"/>
</dbReference>
<dbReference type="Gene3D" id="3.20.20.300">
    <property type="entry name" value="Glycoside hydrolase, family 3, N-terminal domain"/>
    <property type="match status" value="1"/>
</dbReference>
<reference evidence="7 8" key="1">
    <citation type="submission" date="2021-03" db="EMBL/GenBank/DDBJ databases">
        <title>Antimicrobial resistance genes in bacteria isolated from Japanese honey, and their potential for conferring macrolide and lincosamide resistance in the American foulbrood pathogen Paenibacillus larvae.</title>
        <authorList>
            <person name="Okamoto M."/>
            <person name="Kumagai M."/>
            <person name="Kanamori H."/>
            <person name="Takamatsu D."/>
        </authorList>
    </citation>
    <scope>NUCLEOTIDE SEQUENCE [LARGE SCALE GENOMIC DNA]</scope>
    <source>
        <strain evidence="7 8">J21TS7</strain>
    </source>
</reference>
<evidence type="ECO:0000256" key="1">
    <source>
        <dbReference type="ARBA" id="ARBA00005336"/>
    </source>
</evidence>
<name>A0ABQ4LC17_9BACL</name>
<accession>A0ABQ4LC17</accession>
<evidence type="ECO:0000256" key="2">
    <source>
        <dbReference type="ARBA" id="ARBA00022801"/>
    </source>
</evidence>
<dbReference type="PANTHER" id="PTHR30480:SF16">
    <property type="entry name" value="GLYCOSIDE HYDROLASE FAMILY 3 DOMAIN PROTEIN"/>
    <property type="match status" value="1"/>
</dbReference>